<accession>A0A3D8L7I4</accession>
<sequence length="236" mass="26514">MKANVTLLLGCLFLLSGNIVAQRISYGPTVGLLFDNPTGSVLLDSIQVTLQGDNDHQPYLGGYVSYELTKTFKLTSGLNYYNSYKSAIVYSTGKEGFERLIHSTSAGNRSVEVPLLLETKVPVWKGKGSIFFLSGISPHIRLTRQGLPYHTSKFISQAMSEALYSFKTVMKPVVWKYSLGVGANIWRLRLEARWQYDLANSATNPYRVWGNSYAFNSKNNTIRFGLGYNLNWKKKN</sequence>
<dbReference type="AlphaFoldDB" id="A0A3D8L7I4"/>
<dbReference type="EMBL" id="QRGR01000025">
    <property type="protein sequence ID" value="RDV13369.1"/>
    <property type="molecule type" value="Genomic_DNA"/>
</dbReference>
<proteinExistence type="predicted"/>
<keyword evidence="2" id="KW-1185">Reference proteome</keyword>
<organism evidence="1 2">
    <name type="scientific">Pontibacter diazotrophicus</name>
    <dbReference type="NCBI Taxonomy" id="1400979"/>
    <lineage>
        <taxon>Bacteria</taxon>
        <taxon>Pseudomonadati</taxon>
        <taxon>Bacteroidota</taxon>
        <taxon>Cytophagia</taxon>
        <taxon>Cytophagales</taxon>
        <taxon>Hymenobacteraceae</taxon>
        <taxon>Pontibacter</taxon>
    </lineage>
</organism>
<evidence type="ECO:0000313" key="2">
    <source>
        <dbReference type="Proteomes" id="UP000256708"/>
    </source>
</evidence>
<evidence type="ECO:0000313" key="1">
    <source>
        <dbReference type="EMBL" id="RDV13369.1"/>
    </source>
</evidence>
<dbReference type="Proteomes" id="UP000256708">
    <property type="component" value="Unassembled WGS sequence"/>
</dbReference>
<reference evidence="2" key="1">
    <citation type="submission" date="2018-08" db="EMBL/GenBank/DDBJ databases">
        <authorList>
            <person name="Liu Z.-W."/>
            <person name="Du Z.-J."/>
        </authorList>
    </citation>
    <scope>NUCLEOTIDE SEQUENCE [LARGE SCALE GENOMIC DNA]</scope>
    <source>
        <strain evidence="2">H4X</strain>
    </source>
</reference>
<dbReference type="OrthoDB" id="9823629at2"/>
<gene>
    <name evidence="1" type="ORF">DXT99_20335</name>
</gene>
<protein>
    <recommendedName>
        <fullName evidence="3">Outer membrane protein beta-barrel domain-containing protein</fullName>
    </recommendedName>
</protein>
<dbReference type="RefSeq" id="WP_115567426.1">
    <property type="nucleotide sequence ID" value="NZ_QRGR01000025.1"/>
</dbReference>
<name>A0A3D8L7I4_9BACT</name>
<evidence type="ECO:0008006" key="3">
    <source>
        <dbReference type="Google" id="ProtNLM"/>
    </source>
</evidence>
<comment type="caution">
    <text evidence="1">The sequence shown here is derived from an EMBL/GenBank/DDBJ whole genome shotgun (WGS) entry which is preliminary data.</text>
</comment>